<keyword evidence="1" id="KW-1133">Transmembrane helix</keyword>
<evidence type="ECO:0000313" key="3">
    <source>
        <dbReference type="Proteomes" id="UP000072578"/>
    </source>
</evidence>
<keyword evidence="1" id="KW-0472">Membrane</keyword>
<proteinExistence type="predicted"/>
<dbReference type="Proteomes" id="UP000072578">
    <property type="component" value="Unassembled WGS sequence"/>
</dbReference>
<sequence>MDFSTFSQIRSPIFPQTEVIFSGPILIFTVMIVLFKKRVEA</sequence>
<name>A0A139RDA0_9STRE</name>
<reference evidence="2 3" key="1">
    <citation type="submission" date="2016-01" db="EMBL/GenBank/DDBJ databases">
        <title>Highly variable Streptococcus oralis are common among viridans streptococci isolated from primates.</title>
        <authorList>
            <person name="Denapaite D."/>
            <person name="Rieger M."/>
            <person name="Koendgen S."/>
            <person name="Brueckner R."/>
            <person name="Ochigava I."/>
            <person name="Kappeler P."/>
            <person name="Maetz-Rensing K."/>
            <person name="Leendertz F."/>
            <person name="Hakenbeck R."/>
        </authorList>
    </citation>
    <scope>NUCLEOTIDE SEQUENCE [LARGE SCALE GENOMIC DNA]</scope>
    <source>
        <strain evidence="2 3">DD18</strain>
    </source>
</reference>
<gene>
    <name evidence="2" type="ORF">SINDD18_01487</name>
</gene>
<accession>A0A139RDA0</accession>
<protein>
    <submittedName>
        <fullName evidence="2">Uncharacterized protein</fullName>
    </submittedName>
</protein>
<organism evidence="2 3">
    <name type="scientific">Streptococcus infantis</name>
    <dbReference type="NCBI Taxonomy" id="68892"/>
    <lineage>
        <taxon>Bacteria</taxon>
        <taxon>Bacillati</taxon>
        <taxon>Bacillota</taxon>
        <taxon>Bacilli</taxon>
        <taxon>Lactobacillales</taxon>
        <taxon>Streptococcaceae</taxon>
        <taxon>Streptococcus</taxon>
    </lineage>
</organism>
<dbReference type="PATRIC" id="fig|68892.8.peg.1627"/>
<keyword evidence="1" id="KW-0812">Transmembrane</keyword>
<evidence type="ECO:0000256" key="1">
    <source>
        <dbReference type="SAM" id="Phobius"/>
    </source>
</evidence>
<evidence type="ECO:0000313" key="2">
    <source>
        <dbReference type="EMBL" id="KXU12698.1"/>
    </source>
</evidence>
<comment type="caution">
    <text evidence="2">The sequence shown here is derived from an EMBL/GenBank/DDBJ whole genome shotgun (WGS) entry which is preliminary data.</text>
</comment>
<feature type="transmembrane region" description="Helical" evidence="1">
    <location>
        <begin position="13"/>
        <end position="35"/>
    </location>
</feature>
<dbReference type="EMBL" id="LQZF01000144">
    <property type="protein sequence ID" value="KXU12698.1"/>
    <property type="molecule type" value="Genomic_DNA"/>
</dbReference>
<dbReference type="AlphaFoldDB" id="A0A139RDA0"/>